<dbReference type="Proteomes" id="UP000823928">
    <property type="component" value="Unassembled WGS sequence"/>
</dbReference>
<keyword evidence="1" id="KW-0547">Nucleotide-binding</keyword>
<dbReference type="SMART" id="SM00382">
    <property type="entry name" value="AAA"/>
    <property type="match status" value="1"/>
</dbReference>
<dbReference type="SUPFAM" id="SSF52540">
    <property type="entry name" value="P-loop containing nucleoside triphosphate hydrolases"/>
    <property type="match status" value="1"/>
</dbReference>
<dbReference type="PANTHER" id="PTHR11638">
    <property type="entry name" value="ATP-DEPENDENT CLP PROTEASE"/>
    <property type="match status" value="1"/>
</dbReference>
<dbReference type="Pfam" id="PF02861">
    <property type="entry name" value="Clp_N"/>
    <property type="match status" value="1"/>
</dbReference>
<accession>A0A9D1F0R7</accession>
<dbReference type="GO" id="GO:0034605">
    <property type="term" value="P:cellular response to heat"/>
    <property type="evidence" value="ECO:0007669"/>
    <property type="project" value="TreeGrafter"/>
</dbReference>
<dbReference type="InterPro" id="IPR018368">
    <property type="entry name" value="ClpA/B_CS1"/>
</dbReference>
<dbReference type="SUPFAM" id="SSF81923">
    <property type="entry name" value="Double Clp-N motif"/>
    <property type="match status" value="1"/>
</dbReference>
<dbReference type="GO" id="GO:0016887">
    <property type="term" value="F:ATP hydrolysis activity"/>
    <property type="evidence" value="ECO:0007669"/>
    <property type="project" value="InterPro"/>
</dbReference>
<dbReference type="GO" id="GO:0005524">
    <property type="term" value="F:ATP binding"/>
    <property type="evidence" value="ECO:0007669"/>
    <property type="project" value="UniProtKB-KW"/>
</dbReference>
<dbReference type="Gene3D" id="1.10.1780.10">
    <property type="entry name" value="Clp, N-terminal domain"/>
    <property type="match status" value="1"/>
</dbReference>
<dbReference type="PANTHER" id="PTHR11638:SF18">
    <property type="entry name" value="HEAT SHOCK PROTEIN 104"/>
    <property type="match status" value="1"/>
</dbReference>
<dbReference type="InterPro" id="IPR027417">
    <property type="entry name" value="P-loop_NTPase"/>
</dbReference>
<proteinExistence type="predicted"/>
<reference evidence="5" key="1">
    <citation type="submission" date="2020-10" db="EMBL/GenBank/DDBJ databases">
        <authorList>
            <person name="Gilroy R."/>
        </authorList>
    </citation>
    <scope>NUCLEOTIDE SEQUENCE</scope>
    <source>
        <strain evidence="5">6276</strain>
    </source>
</reference>
<protein>
    <submittedName>
        <fullName evidence="5">AAA family ATPase</fullName>
    </submittedName>
</protein>
<comment type="caution">
    <text evidence="5">The sequence shown here is derived from an EMBL/GenBank/DDBJ whole genome shotgun (WGS) entry which is preliminary data.</text>
</comment>
<feature type="domain" description="Clp R" evidence="4">
    <location>
        <begin position="4"/>
        <end position="149"/>
    </location>
</feature>
<dbReference type="InterPro" id="IPR036628">
    <property type="entry name" value="Clp_N_dom_sf"/>
</dbReference>
<dbReference type="InterPro" id="IPR050130">
    <property type="entry name" value="ClpA_ClpB"/>
</dbReference>
<evidence type="ECO:0000313" key="5">
    <source>
        <dbReference type="EMBL" id="HIS37298.1"/>
    </source>
</evidence>
<reference evidence="5" key="2">
    <citation type="journal article" date="2021" name="PeerJ">
        <title>Extensive microbial diversity within the chicken gut microbiome revealed by metagenomics and culture.</title>
        <authorList>
            <person name="Gilroy R."/>
            <person name="Ravi A."/>
            <person name="Getino M."/>
            <person name="Pursley I."/>
            <person name="Horton D.L."/>
            <person name="Alikhan N.F."/>
            <person name="Baker D."/>
            <person name="Gharbi K."/>
            <person name="Hall N."/>
            <person name="Watson M."/>
            <person name="Adriaenssens E.M."/>
            <person name="Foster-Nyarko E."/>
            <person name="Jarju S."/>
            <person name="Secka A."/>
            <person name="Antonio M."/>
            <person name="Oren A."/>
            <person name="Chaudhuri R.R."/>
            <person name="La Ragione R."/>
            <person name="Hildebrand F."/>
            <person name="Pallen M.J."/>
        </authorList>
    </citation>
    <scope>NUCLEOTIDE SEQUENCE</scope>
    <source>
        <strain evidence="5">6276</strain>
    </source>
</reference>
<evidence type="ECO:0000256" key="1">
    <source>
        <dbReference type="ARBA" id="ARBA00022741"/>
    </source>
</evidence>
<dbReference type="InterPro" id="IPR004176">
    <property type="entry name" value="Clp_R_N"/>
</dbReference>
<dbReference type="GO" id="GO:0005737">
    <property type="term" value="C:cytoplasm"/>
    <property type="evidence" value="ECO:0007669"/>
    <property type="project" value="TreeGrafter"/>
</dbReference>
<dbReference type="InterPro" id="IPR003593">
    <property type="entry name" value="AAA+_ATPase"/>
</dbReference>
<dbReference type="AlphaFoldDB" id="A0A9D1F0R7"/>
<dbReference type="CDD" id="cd00009">
    <property type="entry name" value="AAA"/>
    <property type="match status" value="1"/>
</dbReference>
<dbReference type="Pfam" id="PF23569">
    <property type="entry name" value="NBD_SMAX1"/>
    <property type="match status" value="1"/>
</dbReference>
<dbReference type="PROSITE" id="PS51903">
    <property type="entry name" value="CLP_R"/>
    <property type="match status" value="1"/>
</dbReference>
<evidence type="ECO:0000256" key="2">
    <source>
        <dbReference type="ARBA" id="ARBA00022840"/>
    </source>
</evidence>
<feature type="non-terminal residue" evidence="5">
    <location>
        <position position="323"/>
    </location>
</feature>
<dbReference type="InterPro" id="IPR058680">
    <property type="entry name" value="NBD_SMAX1-like"/>
</dbReference>
<name>A0A9D1F0R7_9BACT</name>
<dbReference type="FunFam" id="3.40.50.300:FF:000010">
    <property type="entry name" value="Chaperone clpB 1, putative"/>
    <property type="match status" value="1"/>
</dbReference>
<keyword evidence="2" id="KW-0067">ATP-binding</keyword>
<evidence type="ECO:0000259" key="4">
    <source>
        <dbReference type="PROSITE" id="PS51903"/>
    </source>
</evidence>
<organism evidence="5 6">
    <name type="scientific">Candidatus Scatousia excrementigallinarum</name>
    <dbReference type="NCBI Taxonomy" id="2840935"/>
    <lineage>
        <taxon>Bacteria</taxon>
        <taxon>Candidatus Scatousia</taxon>
    </lineage>
</organism>
<dbReference type="PROSITE" id="PS00870">
    <property type="entry name" value="CLPAB_1"/>
    <property type="match status" value="1"/>
</dbReference>
<evidence type="ECO:0000256" key="3">
    <source>
        <dbReference type="PROSITE-ProRule" id="PRU01251"/>
    </source>
</evidence>
<keyword evidence="3" id="KW-0677">Repeat</keyword>
<dbReference type="EMBL" id="DVIU01000236">
    <property type="protein sequence ID" value="HIS37298.1"/>
    <property type="molecule type" value="Genomic_DNA"/>
</dbReference>
<gene>
    <name evidence="5" type="ORF">IAC10_11860</name>
</gene>
<dbReference type="Gene3D" id="3.40.50.300">
    <property type="entry name" value="P-loop containing nucleotide triphosphate hydrolases"/>
    <property type="match status" value="1"/>
</dbReference>
<evidence type="ECO:0000313" key="6">
    <source>
        <dbReference type="Proteomes" id="UP000823928"/>
    </source>
</evidence>
<sequence length="323" mass="35837">MVDFNKFTNYSQEILSASSALMNEYRNSELQPEHIMLAMIKDNGIIKDYLTELKLLNQNFINKIVSTVKSFPTVSGPVNSQQLFLSGKTYELLDIAKQEAEKFKDEYIGIEAILLAMTLLENSNIQKVLHESGVNSTSVLNAMKKIRGNKKVDNKNAEENMKALEKYSTDLTERARKGKLDPVIGRDEEVRRIIQVLNRRTKNNPVLIGEPGVGKTAIVEGLAQRIVRGDVPESLKDVKLISLDLGALVAGAKFRGEFEERLKVVLKEVEDSDGSIVMFIDELHTVVGAGATEGAMDAGNLLKPMLARGVLRTIGATTINEYR</sequence>